<feature type="transmembrane region" description="Helical" evidence="1">
    <location>
        <begin position="12"/>
        <end position="41"/>
    </location>
</feature>
<feature type="transmembrane region" description="Helical" evidence="1">
    <location>
        <begin position="47"/>
        <end position="68"/>
    </location>
</feature>
<evidence type="ECO:0000313" key="3">
    <source>
        <dbReference type="Proteomes" id="UP001498238"/>
    </source>
</evidence>
<evidence type="ECO:0000256" key="1">
    <source>
        <dbReference type="SAM" id="Phobius"/>
    </source>
</evidence>
<keyword evidence="3" id="KW-1185">Reference proteome</keyword>
<proteinExistence type="predicted"/>
<sequence>MIRSWLRNTSKRTVGIVVVILCLVLIAVPAAILNGALSFLFDSPEEGLLSFVIVLGLGVAMLVGELAIDTVREKIAERRRGNTR</sequence>
<reference evidence="2 3" key="1">
    <citation type="submission" date="2024-01" db="EMBL/GenBank/DDBJ databases">
        <title>Characterization of antibiotic resistant novel bacterial strains and their environmental applications.</title>
        <authorList>
            <person name="Manzoor S."/>
            <person name="Abbas S."/>
            <person name="Arshad M."/>
            <person name="Ahmed I."/>
        </authorList>
    </citation>
    <scope>NUCLEOTIDE SEQUENCE [LARGE SCALE GENOMIC DNA]</scope>
    <source>
        <strain evidence="2 3">NCCP-602</strain>
    </source>
</reference>
<keyword evidence="1" id="KW-0472">Membrane</keyword>
<keyword evidence="1" id="KW-0812">Transmembrane</keyword>
<keyword evidence="1" id="KW-1133">Transmembrane helix</keyword>
<organism evidence="2 3">
    <name type="scientific">Brevibacterium metallidurans</name>
    <dbReference type="NCBI Taxonomy" id="1482676"/>
    <lineage>
        <taxon>Bacteria</taxon>
        <taxon>Bacillati</taxon>
        <taxon>Actinomycetota</taxon>
        <taxon>Actinomycetes</taxon>
        <taxon>Micrococcales</taxon>
        <taxon>Brevibacteriaceae</taxon>
        <taxon>Brevibacterium</taxon>
    </lineage>
</organism>
<name>A0ABN0SM55_9MICO</name>
<protein>
    <submittedName>
        <fullName evidence="2">Uncharacterized protein</fullName>
    </submittedName>
</protein>
<evidence type="ECO:0000313" key="2">
    <source>
        <dbReference type="EMBL" id="GAA0035466.1"/>
    </source>
</evidence>
<comment type="caution">
    <text evidence="2">The sequence shown here is derived from an EMBL/GenBank/DDBJ whole genome shotgun (WGS) entry which is preliminary data.</text>
</comment>
<gene>
    <name evidence="2" type="ORF">NCCP602_14270</name>
</gene>
<dbReference type="EMBL" id="BAAAAF010000004">
    <property type="protein sequence ID" value="GAA0035466.1"/>
    <property type="molecule type" value="Genomic_DNA"/>
</dbReference>
<dbReference type="RefSeq" id="WP_339392355.1">
    <property type="nucleotide sequence ID" value="NZ_BAAAAF010000004.1"/>
</dbReference>
<dbReference type="Proteomes" id="UP001498238">
    <property type="component" value="Unassembled WGS sequence"/>
</dbReference>
<accession>A0ABN0SM55</accession>